<sequence>MADLLTHLFYNHTSTHLTSTPPGDTQGRHHKSRKLKLIPPAPSEEFSFTAISSLRSGATSALNYFHLLRLRSLALRLSAHYGAVLHQR</sequence>
<proteinExistence type="predicted"/>
<reference evidence="1" key="1">
    <citation type="journal article" date="2023" name="G3 (Bethesda)">
        <title>A reference genome for the long-term kleptoplast-retaining sea slug Elysia crispata morphotype clarki.</title>
        <authorList>
            <person name="Eastman K.E."/>
            <person name="Pendleton A.L."/>
            <person name="Shaikh M.A."/>
            <person name="Suttiyut T."/>
            <person name="Ogas R."/>
            <person name="Tomko P."/>
            <person name="Gavelis G."/>
            <person name="Widhalm J.R."/>
            <person name="Wisecaver J.H."/>
        </authorList>
    </citation>
    <scope>NUCLEOTIDE SEQUENCE</scope>
    <source>
        <strain evidence="1">ECLA1</strain>
    </source>
</reference>
<evidence type="ECO:0000313" key="2">
    <source>
        <dbReference type="Proteomes" id="UP001283361"/>
    </source>
</evidence>
<accession>A0AAE1CNJ7</accession>
<gene>
    <name evidence="1" type="ORF">RRG08_044269</name>
</gene>
<evidence type="ECO:0000313" key="1">
    <source>
        <dbReference type="EMBL" id="KAK3721261.1"/>
    </source>
</evidence>
<organism evidence="1 2">
    <name type="scientific">Elysia crispata</name>
    <name type="common">lettuce slug</name>
    <dbReference type="NCBI Taxonomy" id="231223"/>
    <lineage>
        <taxon>Eukaryota</taxon>
        <taxon>Metazoa</taxon>
        <taxon>Spiralia</taxon>
        <taxon>Lophotrochozoa</taxon>
        <taxon>Mollusca</taxon>
        <taxon>Gastropoda</taxon>
        <taxon>Heterobranchia</taxon>
        <taxon>Euthyneura</taxon>
        <taxon>Panpulmonata</taxon>
        <taxon>Sacoglossa</taxon>
        <taxon>Placobranchoidea</taxon>
        <taxon>Plakobranchidae</taxon>
        <taxon>Elysia</taxon>
    </lineage>
</organism>
<dbReference type="AlphaFoldDB" id="A0AAE1CNJ7"/>
<protein>
    <submittedName>
        <fullName evidence="1">Uncharacterized protein</fullName>
    </submittedName>
</protein>
<keyword evidence="2" id="KW-1185">Reference proteome</keyword>
<dbReference type="EMBL" id="JAWDGP010007400">
    <property type="protein sequence ID" value="KAK3721261.1"/>
    <property type="molecule type" value="Genomic_DNA"/>
</dbReference>
<name>A0AAE1CNJ7_9GAST</name>
<comment type="caution">
    <text evidence="1">The sequence shown here is derived from an EMBL/GenBank/DDBJ whole genome shotgun (WGS) entry which is preliminary data.</text>
</comment>
<dbReference type="Proteomes" id="UP001283361">
    <property type="component" value="Unassembled WGS sequence"/>
</dbReference>